<feature type="domain" description="DUF6534" evidence="2">
    <location>
        <begin position="162"/>
        <end position="247"/>
    </location>
</feature>
<feature type="transmembrane region" description="Helical" evidence="1">
    <location>
        <begin position="198"/>
        <end position="217"/>
    </location>
</feature>
<keyword evidence="1" id="KW-0472">Membrane</keyword>
<evidence type="ECO:0000259" key="2">
    <source>
        <dbReference type="Pfam" id="PF20152"/>
    </source>
</evidence>
<name>A0A1C7M188_GRIFR</name>
<reference evidence="3 4" key="1">
    <citation type="submission" date="2016-03" db="EMBL/GenBank/DDBJ databases">
        <title>Whole genome sequencing of Grifola frondosa 9006-11.</title>
        <authorList>
            <person name="Min B."/>
            <person name="Park H."/>
            <person name="Kim J.-G."/>
            <person name="Cho H."/>
            <person name="Oh Y.-L."/>
            <person name="Kong W.-S."/>
            <person name="Choi I.-G."/>
        </authorList>
    </citation>
    <scope>NUCLEOTIDE SEQUENCE [LARGE SCALE GENOMIC DNA]</scope>
    <source>
        <strain evidence="3 4">9006-11</strain>
    </source>
</reference>
<dbReference type="OrthoDB" id="2755157at2759"/>
<dbReference type="PANTHER" id="PTHR40465:SF1">
    <property type="entry name" value="DUF6534 DOMAIN-CONTAINING PROTEIN"/>
    <property type="match status" value="1"/>
</dbReference>
<dbReference type="AlphaFoldDB" id="A0A1C7M188"/>
<sequence length="301" mass="33524">MMCLPSLLRISSLYGISLLQTFYYYRTYGEDRITLKFTVAIVALLDAATTICTSQGMYRYLITHHGDVGALAKINTPFCVENLLTVLVIFVVQSSLPVYFAYSVWHISSKNKLIISVILFTSVTALILGIAMSAEVIKTGFFTALGSSKVPILIGCTLGIDAFSDIMITASLCYYFWLAKNGFKSTDTLMDKLIIFSMNRGILTCIVQMLTVVLFVGVSTKEIWSLFYIMTSKLYINSLLATLNRREDLRKITYRLESFDLASRSGASLRLDRSIQIPIPSDDTSLLSESRQESVQSAVST</sequence>
<evidence type="ECO:0000313" key="4">
    <source>
        <dbReference type="Proteomes" id="UP000092993"/>
    </source>
</evidence>
<organism evidence="3 4">
    <name type="scientific">Grifola frondosa</name>
    <name type="common">Maitake</name>
    <name type="synonym">Polyporus frondosus</name>
    <dbReference type="NCBI Taxonomy" id="5627"/>
    <lineage>
        <taxon>Eukaryota</taxon>
        <taxon>Fungi</taxon>
        <taxon>Dikarya</taxon>
        <taxon>Basidiomycota</taxon>
        <taxon>Agaricomycotina</taxon>
        <taxon>Agaricomycetes</taxon>
        <taxon>Polyporales</taxon>
        <taxon>Grifolaceae</taxon>
        <taxon>Grifola</taxon>
    </lineage>
</organism>
<dbReference type="Pfam" id="PF20152">
    <property type="entry name" value="DUF6534"/>
    <property type="match status" value="1"/>
</dbReference>
<keyword evidence="1" id="KW-0812">Transmembrane</keyword>
<gene>
    <name evidence="3" type="ORF">A0H81_09255</name>
</gene>
<feature type="transmembrane region" description="Helical" evidence="1">
    <location>
        <begin position="6"/>
        <end position="25"/>
    </location>
</feature>
<dbReference type="EMBL" id="LUGG01000013">
    <property type="protein sequence ID" value="OBZ70710.1"/>
    <property type="molecule type" value="Genomic_DNA"/>
</dbReference>
<feature type="transmembrane region" description="Helical" evidence="1">
    <location>
        <begin position="223"/>
        <end position="243"/>
    </location>
</feature>
<dbReference type="OMA" id="ENSIDTM"/>
<dbReference type="STRING" id="5627.A0A1C7M188"/>
<keyword evidence="1" id="KW-1133">Transmembrane helix</keyword>
<dbReference type="PANTHER" id="PTHR40465">
    <property type="entry name" value="CHROMOSOME 1, WHOLE GENOME SHOTGUN SEQUENCE"/>
    <property type="match status" value="1"/>
</dbReference>
<comment type="caution">
    <text evidence="3">The sequence shown here is derived from an EMBL/GenBank/DDBJ whole genome shotgun (WGS) entry which is preliminary data.</text>
</comment>
<dbReference type="InterPro" id="IPR045339">
    <property type="entry name" value="DUF6534"/>
</dbReference>
<accession>A0A1C7M188</accession>
<feature type="transmembrane region" description="Helical" evidence="1">
    <location>
        <begin position="82"/>
        <end position="101"/>
    </location>
</feature>
<dbReference type="Proteomes" id="UP000092993">
    <property type="component" value="Unassembled WGS sequence"/>
</dbReference>
<feature type="transmembrane region" description="Helical" evidence="1">
    <location>
        <begin position="37"/>
        <end position="62"/>
    </location>
</feature>
<evidence type="ECO:0000313" key="3">
    <source>
        <dbReference type="EMBL" id="OBZ70710.1"/>
    </source>
</evidence>
<keyword evidence="4" id="KW-1185">Reference proteome</keyword>
<feature type="transmembrane region" description="Helical" evidence="1">
    <location>
        <begin position="113"/>
        <end position="132"/>
    </location>
</feature>
<proteinExistence type="predicted"/>
<feature type="transmembrane region" description="Helical" evidence="1">
    <location>
        <begin position="152"/>
        <end position="177"/>
    </location>
</feature>
<protein>
    <recommendedName>
        <fullName evidence="2">DUF6534 domain-containing protein</fullName>
    </recommendedName>
</protein>
<evidence type="ECO:0000256" key="1">
    <source>
        <dbReference type="SAM" id="Phobius"/>
    </source>
</evidence>